<name>A0A0M9WFD8_9EURO</name>
<dbReference type="Proteomes" id="UP000037696">
    <property type="component" value="Unassembled WGS sequence"/>
</dbReference>
<proteinExistence type="predicted"/>
<evidence type="ECO:0000313" key="3">
    <source>
        <dbReference type="Proteomes" id="UP000037696"/>
    </source>
</evidence>
<feature type="region of interest" description="Disordered" evidence="1">
    <location>
        <begin position="1"/>
        <end position="27"/>
    </location>
</feature>
<gene>
    <name evidence="2" type="ORF">ACN38_g6330</name>
</gene>
<keyword evidence="3" id="KW-1185">Reference proteome</keyword>
<accession>A0A0M9WFD8</accession>
<organism evidence="2 3">
    <name type="scientific">Penicillium nordicum</name>
    <dbReference type="NCBI Taxonomy" id="229535"/>
    <lineage>
        <taxon>Eukaryota</taxon>
        <taxon>Fungi</taxon>
        <taxon>Dikarya</taxon>
        <taxon>Ascomycota</taxon>
        <taxon>Pezizomycotina</taxon>
        <taxon>Eurotiomycetes</taxon>
        <taxon>Eurotiomycetidae</taxon>
        <taxon>Eurotiales</taxon>
        <taxon>Aspergillaceae</taxon>
        <taxon>Penicillium</taxon>
    </lineage>
</organism>
<dbReference type="STRING" id="229535.A0A0M9WFD8"/>
<reference evidence="2 3" key="1">
    <citation type="submission" date="2015-08" db="EMBL/GenBank/DDBJ databases">
        <title>Genome sequencing of Penicillium nordicum.</title>
        <authorList>
            <person name="Nguyen H.D."/>
            <person name="Seifert K.A."/>
        </authorList>
    </citation>
    <scope>NUCLEOTIDE SEQUENCE [LARGE SCALE GENOMIC DNA]</scope>
    <source>
        <strain evidence="2 3">DAOMC 185683</strain>
    </source>
</reference>
<evidence type="ECO:0000256" key="1">
    <source>
        <dbReference type="SAM" id="MobiDB-lite"/>
    </source>
</evidence>
<dbReference type="AlphaFoldDB" id="A0A0M9WFD8"/>
<sequence length="68" mass="7332">MAAGITPPGSVFEPPLTPPPTAEKPLSTEAQRVVNQLRLHRANSSTNLLGLTWRIRSDTTTISVVIIL</sequence>
<dbReference type="EMBL" id="LHQQ01000097">
    <property type="protein sequence ID" value="KOS42765.1"/>
    <property type="molecule type" value="Genomic_DNA"/>
</dbReference>
<protein>
    <submittedName>
        <fullName evidence="2">Uncharacterized protein</fullName>
    </submittedName>
</protein>
<evidence type="ECO:0000313" key="2">
    <source>
        <dbReference type="EMBL" id="KOS42765.1"/>
    </source>
</evidence>
<comment type="caution">
    <text evidence="2">The sequence shown here is derived from an EMBL/GenBank/DDBJ whole genome shotgun (WGS) entry which is preliminary data.</text>
</comment>